<feature type="transmembrane region" description="Helical" evidence="1">
    <location>
        <begin position="565"/>
        <end position="580"/>
    </location>
</feature>
<gene>
    <name evidence="2" type="ORF">HR057_08275</name>
</gene>
<dbReference type="RefSeq" id="WP_173730970.1">
    <property type="nucleotide sequence ID" value="NZ_JABTTE010000009.1"/>
</dbReference>
<evidence type="ECO:0000313" key="3">
    <source>
        <dbReference type="Proteomes" id="UP000625804"/>
    </source>
</evidence>
<keyword evidence="1" id="KW-0472">Membrane</keyword>
<feature type="transmembrane region" description="Helical" evidence="1">
    <location>
        <begin position="482"/>
        <end position="499"/>
    </location>
</feature>
<reference evidence="2" key="1">
    <citation type="submission" date="2020-06" db="EMBL/GenBank/DDBJ databases">
        <title>A novel thermopfilic bacterium from Erzurum, Turkey.</title>
        <authorList>
            <person name="Adiguzel A."/>
            <person name="Ay H."/>
            <person name="Baltaci M.O."/>
        </authorList>
    </citation>
    <scope>NUCLEOTIDE SEQUENCE</scope>
    <source>
        <strain evidence="2">P2</strain>
    </source>
</reference>
<keyword evidence="3" id="KW-1185">Reference proteome</keyword>
<organism evidence="2 3">
    <name type="scientific">Calidifontibacillus erzurumensis</name>
    <dbReference type="NCBI Taxonomy" id="2741433"/>
    <lineage>
        <taxon>Bacteria</taxon>
        <taxon>Bacillati</taxon>
        <taxon>Bacillota</taxon>
        <taxon>Bacilli</taxon>
        <taxon>Bacillales</taxon>
        <taxon>Bacillaceae</taxon>
        <taxon>Calidifontibacillus/Schinkia group</taxon>
        <taxon>Calidifontibacillus</taxon>
    </lineage>
</organism>
<keyword evidence="1" id="KW-1133">Transmembrane helix</keyword>
<accession>A0A8J8GH87</accession>
<dbReference type="InterPro" id="IPR043748">
    <property type="entry name" value="DUF5693"/>
</dbReference>
<feature type="transmembrane region" description="Helical" evidence="1">
    <location>
        <begin position="370"/>
        <end position="387"/>
    </location>
</feature>
<feature type="transmembrane region" description="Helical" evidence="1">
    <location>
        <begin position="447"/>
        <end position="470"/>
    </location>
</feature>
<feature type="transmembrane region" description="Helical" evidence="1">
    <location>
        <begin position="592"/>
        <end position="617"/>
    </location>
</feature>
<sequence length="654" mass="73769">MKKIFLAIVALSILLTAPLIYTRAKVEWKNDTYEMIVPYEEIRELVIRGLDEKMIIDTLNENGVRGISFEPMGIQDLERKGQVLTLTKSDLISMVQNKDESTREKILYSRANGLYVLIRNDLEQRWEDAIVQSFGDRIEKVTDLPMFEGESIYFIKGLNKQELNRGMGSIINPILTRPIGFDQELMAAYASYGFEPVFRIGNNIDENNEFVLEQMKQLQDELGGHKIIFTGNQMLGVPPHPDLELDDAEQYALRLKNEGFVIMPIEFSEQKGLQTYAKEFNNKIVRLHSLDFFDGRGGYTERATRAVKERNIRGLYLHIADIKKLEEEVITAEQSFEIAAKEIGAIREQMADKHEAGIAQSFDVLEPAKWMTMAALIGVAAFIALAALMVSEKIAILTFAGMLLVAAGYFVTNSVMFLQLAALAVAIVAATWAAVSGEYINSKKEIVLKFLKGACIALIGAWFVMALLYGNLFLVKIIEFRGVKLLFVLPILLTALHMVRDHVKEVAMAVARNYYFIIFAVICAALAILVMRSGNDATEMVSGAELAVRQGLEDLLFVRPRTKEFLIGYPIFVLAMYIIYQGKGWEQRIGRYLLAGGAIGFLSTVNTFTHLHIPIYISVLRTVYGFIFGALIGLVLIFLYRLAKKYWPLLQERL</sequence>
<dbReference type="EMBL" id="JABTTE010000009">
    <property type="protein sequence ID" value="NSL51763.1"/>
    <property type="molecule type" value="Genomic_DNA"/>
</dbReference>
<proteinExistence type="predicted"/>
<dbReference type="Proteomes" id="UP000625804">
    <property type="component" value="Unassembled WGS sequence"/>
</dbReference>
<feature type="transmembrane region" description="Helical" evidence="1">
    <location>
        <begin position="394"/>
        <end position="411"/>
    </location>
</feature>
<dbReference type="AlphaFoldDB" id="A0A8J8GH87"/>
<dbReference type="Pfam" id="PF18949">
    <property type="entry name" value="DUF5693"/>
    <property type="match status" value="1"/>
</dbReference>
<evidence type="ECO:0000256" key="1">
    <source>
        <dbReference type="SAM" id="Phobius"/>
    </source>
</evidence>
<name>A0A8J8GH87_9BACI</name>
<feature type="transmembrane region" description="Helical" evidence="1">
    <location>
        <begin position="511"/>
        <end position="531"/>
    </location>
</feature>
<feature type="transmembrane region" description="Helical" evidence="1">
    <location>
        <begin position="417"/>
        <end position="435"/>
    </location>
</feature>
<evidence type="ECO:0000313" key="2">
    <source>
        <dbReference type="EMBL" id="NSL51763.1"/>
    </source>
</evidence>
<feature type="transmembrane region" description="Helical" evidence="1">
    <location>
        <begin position="623"/>
        <end position="643"/>
    </location>
</feature>
<keyword evidence="1" id="KW-0812">Transmembrane</keyword>
<protein>
    <submittedName>
        <fullName evidence="2">Uncharacterized protein</fullName>
    </submittedName>
</protein>
<comment type="caution">
    <text evidence="2">The sequence shown here is derived from an EMBL/GenBank/DDBJ whole genome shotgun (WGS) entry which is preliminary data.</text>
</comment>